<dbReference type="AlphaFoldDB" id="A9ILY2"/>
<dbReference type="PRINTS" id="PR00164">
    <property type="entry name" value="ABC2TRNSPORT"/>
</dbReference>
<feature type="transmembrane region" description="Helical" evidence="9">
    <location>
        <begin position="66"/>
        <end position="86"/>
    </location>
</feature>
<evidence type="ECO:0000256" key="5">
    <source>
        <dbReference type="ARBA" id="ARBA00022519"/>
    </source>
</evidence>
<organism evidence="11 12">
    <name type="scientific">Bordetella petrii (strain ATCC BAA-461 / DSM 12804 / CCUG 43448 / CIP 107267 / Se-1111R)</name>
    <dbReference type="NCBI Taxonomy" id="340100"/>
    <lineage>
        <taxon>Bacteria</taxon>
        <taxon>Pseudomonadati</taxon>
        <taxon>Pseudomonadota</taxon>
        <taxon>Betaproteobacteria</taxon>
        <taxon>Burkholderiales</taxon>
        <taxon>Alcaligenaceae</taxon>
        <taxon>Bordetella</taxon>
    </lineage>
</organism>
<dbReference type="GO" id="GO:0015920">
    <property type="term" value="P:lipopolysaccharide transport"/>
    <property type="evidence" value="ECO:0007669"/>
    <property type="project" value="TreeGrafter"/>
</dbReference>
<feature type="transmembrane region" description="Helical" evidence="9">
    <location>
        <begin position="107"/>
        <end position="133"/>
    </location>
</feature>
<feature type="domain" description="ABC transmembrane type-2" evidence="10">
    <location>
        <begin position="31"/>
        <end position="254"/>
    </location>
</feature>
<evidence type="ECO:0000256" key="3">
    <source>
        <dbReference type="ARBA" id="ARBA00022448"/>
    </source>
</evidence>
<evidence type="ECO:0000256" key="9">
    <source>
        <dbReference type="RuleBase" id="RU361157"/>
    </source>
</evidence>
<evidence type="ECO:0000313" key="11">
    <source>
        <dbReference type="EMBL" id="CAP42641.1"/>
    </source>
</evidence>
<feature type="transmembrane region" description="Helical" evidence="9">
    <location>
        <begin position="145"/>
        <end position="167"/>
    </location>
</feature>
<keyword evidence="4 9" id="KW-1003">Cell membrane</keyword>
<evidence type="ECO:0000259" key="10">
    <source>
        <dbReference type="PROSITE" id="PS51012"/>
    </source>
</evidence>
<evidence type="ECO:0000256" key="7">
    <source>
        <dbReference type="ARBA" id="ARBA00022989"/>
    </source>
</evidence>
<dbReference type="GO" id="GO:0140359">
    <property type="term" value="F:ABC-type transporter activity"/>
    <property type="evidence" value="ECO:0007669"/>
    <property type="project" value="InterPro"/>
</dbReference>
<comment type="similarity">
    <text evidence="2 9">Belongs to the ABC-2 integral membrane protein family.</text>
</comment>
<dbReference type="eggNOG" id="COG1682">
    <property type="taxonomic scope" value="Bacteria"/>
</dbReference>
<dbReference type="KEGG" id="bpt:Bpet2298"/>
<dbReference type="InterPro" id="IPR013525">
    <property type="entry name" value="ABC2_TM"/>
</dbReference>
<dbReference type="PANTHER" id="PTHR30413:SF8">
    <property type="entry name" value="TRANSPORT PERMEASE PROTEIN"/>
    <property type="match status" value="1"/>
</dbReference>
<sequence length="261" mass="30302">MKKRSSFSITRAVVFALVLREMQTRFGARRMGAFWMLFEPIAHITFLMFLMTVVRGRHLPGFDYPIYLLTGLVPFFLMRNISLKMMEAINANRPLFAYPNIKPFDTFLARLIVECSLSACIYVLLLCAMGFWLGYDISIHAPLSWFVALLTGIAFAFGLGLVLCVVGEAMPNSKTFIRLMFLPLYLISGVIFPIWILPIRYMEWLLWNPYLHIIDNLRYSVFEHYPRMQGISFVYPVEVTLVLLFCGMVLYHLRRRVLVAI</sequence>
<dbReference type="InterPro" id="IPR047817">
    <property type="entry name" value="ABC2_TM_bact-type"/>
</dbReference>
<feature type="transmembrane region" description="Helical" evidence="9">
    <location>
        <begin position="179"/>
        <end position="201"/>
    </location>
</feature>
<dbReference type="InterPro" id="IPR000412">
    <property type="entry name" value="ABC_2_transport"/>
</dbReference>
<protein>
    <recommendedName>
        <fullName evidence="9">Transport permease protein</fullName>
    </recommendedName>
</protein>
<dbReference type="PROSITE" id="PS51012">
    <property type="entry name" value="ABC_TM2"/>
    <property type="match status" value="1"/>
</dbReference>
<dbReference type="GO" id="GO:0043190">
    <property type="term" value="C:ATP-binding cassette (ABC) transporter complex"/>
    <property type="evidence" value="ECO:0007669"/>
    <property type="project" value="InterPro"/>
</dbReference>
<evidence type="ECO:0000256" key="8">
    <source>
        <dbReference type="ARBA" id="ARBA00023136"/>
    </source>
</evidence>
<evidence type="ECO:0000256" key="4">
    <source>
        <dbReference type="ARBA" id="ARBA00022475"/>
    </source>
</evidence>
<keyword evidence="5" id="KW-0997">Cell inner membrane</keyword>
<keyword evidence="6 9" id="KW-0812">Transmembrane</keyword>
<keyword evidence="7 9" id="KW-1133">Transmembrane helix</keyword>
<evidence type="ECO:0000313" key="12">
    <source>
        <dbReference type="Proteomes" id="UP000001225"/>
    </source>
</evidence>
<evidence type="ECO:0000256" key="2">
    <source>
        <dbReference type="ARBA" id="ARBA00007783"/>
    </source>
</evidence>
<dbReference type="Pfam" id="PF01061">
    <property type="entry name" value="ABC2_membrane"/>
    <property type="match status" value="1"/>
</dbReference>
<name>A9ILY2_BORPD</name>
<evidence type="ECO:0000256" key="6">
    <source>
        <dbReference type="ARBA" id="ARBA00022692"/>
    </source>
</evidence>
<keyword evidence="8 9" id="KW-0472">Membrane</keyword>
<dbReference type="STRING" id="94624.Bpet2298"/>
<feature type="transmembrane region" description="Helical" evidence="9">
    <location>
        <begin position="32"/>
        <end position="54"/>
    </location>
</feature>
<gene>
    <name evidence="11" type="primary">wzm2</name>
    <name evidence="11" type="ordered locus">Bpet2298</name>
</gene>
<reference evidence="11 12" key="1">
    <citation type="journal article" date="2008" name="BMC Genomics">
        <title>The missing link: Bordetella petrii is endowed with both the metabolic versatility of environmental bacteria and virulence traits of pathogenic Bordetellae.</title>
        <authorList>
            <person name="Gross R."/>
            <person name="Guzman C.A."/>
            <person name="Sebaihia M."/>
            <person name="Martins Dos Santos V.A."/>
            <person name="Pieper D.H."/>
            <person name="Koebnik R."/>
            <person name="Lechner M."/>
            <person name="Bartels D."/>
            <person name="Buhrmester J."/>
            <person name="Choudhuri J.V."/>
            <person name="Ebensen T."/>
            <person name="Gaigalat L."/>
            <person name="Herrmann S."/>
            <person name="Khachane A.N."/>
            <person name="Larisch C."/>
            <person name="Link S."/>
            <person name="Linke B."/>
            <person name="Meyer F."/>
            <person name="Mormann S."/>
            <person name="Nakunst D."/>
            <person name="Rueckert C."/>
            <person name="Schneiker-Bekel S."/>
            <person name="Schulze K."/>
            <person name="Vorhoelter F.J."/>
            <person name="Yevsa T."/>
            <person name="Engle J.T."/>
            <person name="Goldman W.E."/>
            <person name="Puehler A."/>
            <person name="Goebel U.B."/>
            <person name="Goesmann A."/>
            <person name="Bloecker H."/>
            <person name="Kaiser O."/>
            <person name="Martinez-Arias R."/>
        </authorList>
    </citation>
    <scope>NUCLEOTIDE SEQUENCE [LARGE SCALE GENOMIC DNA]</scope>
    <source>
        <strain evidence="12">ATCC BAA-461 / DSM 12804 / CCUG 43448 / CIP 107267 / Se-1111R</strain>
    </source>
</reference>
<dbReference type="Proteomes" id="UP000001225">
    <property type="component" value="Chromosome"/>
</dbReference>
<dbReference type="PANTHER" id="PTHR30413">
    <property type="entry name" value="INNER MEMBRANE TRANSPORT PERMEASE"/>
    <property type="match status" value="1"/>
</dbReference>
<accession>A9ILY2</accession>
<keyword evidence="12" id="KW-1185">Reference proteome</keyword>
<keyword evidence="3 9" id="KW-0813">Transport</keyword>
<evidence type="ECO:0000256" key="1">
    <source>
        <dbReference type="ARBA" id="ARBA00004429"/>
    </source>
</evidence>
<dbReference type="EMBL" id="AM902716">
    <property type="protein sequence ID" value="CAP42641.1"/>
    <property type="molecule type" value="Genomic_DNA"/>
</dbReference>
<feature type="transmembrane region" description="Helical" evidence="9">
    <location>
        <begin position="233"/>
        <end position="253"/>
    </location>
</feature>
<proteinExistence type="inferred from homology"/>
<comment type="subcellular location">
    <subcellularLocation>
        <location evidence="1 9">Cell inner membrane</location>
        <topology evidence="1 9">Multi-pass membrane protein</topology>
    </subcellularLocation>
</comment>